<evidence type="ECO:0000313" key="2">
    <source>
        <dbReference type="Proteomes" id="UP000035740"/>
    </source>
</evidence>
<dbReference type="PANTHER" id="PTHR16219:SF1">
    <property type="entry name" value="HAUS AUGMIN-LIKE COMPLEX SUBUNIT 4"/>
    <property type="match status" value="1"/>
</dbReference>
<sequence length="139" mass="16318">GEKPAQIPVEAVITYLDELHHPLRKFLASSSSIDTDVRHLQERLQQQRDQIVRRRAAIHDRLVSVYDALQKTLKLLQLLIAEHKLGRQRVFDDTLIKVLRQRAVAFDLKLRAMRRRLELDTYRPGAVQALHCIRERLRS</sequence>
<feature type="non-terminal residue" evidence="1">
    <location>
        <position position="139"/>
    </location>
</feature>
<dbReference type="GO" id="GO:0051225">
    <property type="term" value="P:spindle assembly"/>
    <property type="evidence" value="ECO:0007669"/>
    <property type="project" value="InterPro"/>
</dbReference>
<feature type="non-terminal residue" evidence="1">
    <location>
        <position position="1"/>
    </location>
</feature>
<dbReference type="PANTHER" id="PTHR16219">
    <property type="entry name" value="AUGMIN SUBUNIT 4 FAMILY MEMBER"/>
    <property type="match status" value="1"/>
</dbReference>
<protein>
    <submittedName>
        <fullName evidence="1">Uncharacterized protein</fullName>
    </submittedName>
</protein>
<dbReference type="GO" id="GO:0051011">
    <property type="term" value="F:microtubule minus-end binding"/>
    <property type="evidence" value="ECO:0007669"/>
    <property type="project" value="TreeGrafter"/>
</dbReference>
<reference evidence="1 2" key="1">
    <citation type="journal article" date="2014" name="Nature">
        <title>The genome of the recently domesticated crop plant sugar beet (Beta vulgaris).</title>
        <authorList>
            <person name="Dohm J.C."/>
            <person name="Minoche A.E."/>
            <person name="Holtgrawe D."/>
            <person name="Capella-Gutierrez S."/>
            <person name="Zakrzewski F."/>
            <person name="Tafer H."/>
            <person name="Rupp O."/>
            <person name="Sorensen T.R."/>
            <person name="Stracke R."/>
            <person name="Reinhardt R."/>
            <person name="Goesmann A."/>
            <person name="Kraft T."/>
            <person name="Schulz B."/>
            <person name="Stadler P.F."/>
            <person name="Schmidt T."/>
            <person name="Gabaldon T."/>
            <person name="Lehrach H."/>
            <person name="Weisshaar B."/>
            <person name="Himmelbauer H."/>
        </authorList>
    </citation>
    <scope>NUCLEOTIDE SEQUENCE [LARGE SCALE GENOMIC DNA]</scope>
    <source>
        <tissue evidence="1">Taproot</tissue>
    </source>
</reference>
<evidence type="ECO:0000313" key="1">
    <source>
        <dbReference type="EMBL" id="KMS64978.1"/>
    </source>
</evidence>
<gene>
    <name evidence="1" type="ORF">BVRB_040690</name>
</gene>
<dbReference type="EMBL" id="KQ117234">
    <property type="protein sequence ID" value="KMS64978.1"/>
    <property type="molecule type" value="Genomic_DNA"/>
</dbReference>
<proteinExistence type="predicted"/>
<dbReference type="Gramene" id="KMS64978">
    <property type="protein sequence ID" value="KMS64978"/>
    <property type="gene ID" value="BVRB_040690"/>
</dbReference>
<accession>A0A0J7YPB4</accession>
<keyword evidence="2" id="KW-1185">Reference proteome</keyword>
<dbReference type="Pfam" id="PF14735">
    <property type="entry name" value="HAUS4"/>
    <property type="match status" value="1"/>
</dbReference>
<name>A0A0J7YPB4_BETVV</name>
<dbReference type="Proteomes" id="UP000035740">
    <property type="component" value="Unassembled WGS sequence"/>
</dbReference>
<dbReference type="GO" id="GO:0070652">
    <property type="term" value="C:HAUS complex"/>
    <property type="evidence" value="ECO:0007669"/>
    <property type="project" value="InterPro"/>
</dbReference>
<organism evidence="1 2">
    <name type="scientific">Beta vulgaris subsp. vulgaris</name>
    <name type="common">Beet</name>
    <dbReference type="NCBI Taxonomy" id="3555"/>
    <lineage>
        <taxon>Eukaryota</taxon>
        <taxon>Viridiplantae</taxon>
        <taxon>Streptophyta</taxon>
        <taxon>Embryophyta</taxon>
        <taxon>Tracheophyta</taxon>
        <taxon>Spermatophyta</taxon>
        <taxon>Magnoliopsida</taxon>
        <taxon>eudicotyledons</taxon>
        <taxon>Gunneridae</taxon>
        <taxon>Pentapetalae</taxon>
        <taxon>Caryophyllales</taxon>
        <taxon>Chenopodiaceae</taxon>
        <taxon>Betoideae</taxon>
        <taxon>Beta</taxon>
    </lineage>
</organism>
<dbReference type="AlphaFoldDB" id="A0A0J7YPB4"/>
<dbReference type="InterPro" id="IPR029327">
    <property type="entry name" value="HAUS4"/>
</dbReference>